<accession>A0ABS8F8Z1</accession>
<dbReference type="EMBL" id="JAJEQL010000012">
    <property type="protein sequence ID" value="MCC2199403.1"/>
    <property type="molecule type" value="Genomic_DNA"/>
</dbReference>
<evidence type="ECO:0000313" key="1">
    <source>
        <dbReference type="EMBL" id="MCC2199403.1"/>
    </source>
</evidence>
<dbReference type="Proteomes" id="UP001430637">
    <property type="component" value="Unassembled WGS sequence"/>
</dbReference>
<name>A0ABS8F8Z1_9FIRM</name>
<organism evidence="1 2">
    <name type="scientific">Faecalibacterium butyricigenerans</name>
    <dbReference type="NCBI Taxonomy" id="1851427"/>
    <lineage>
        <taxon>Bacteria</taxon>
        <taxon>Bacillati</taxon>
        <taxon>Bacillota</taxon>
        <taxon>Clostridia</taxon>
        <taxon>Eubacteriales</taxon>
        <taxon>Oscillospiraceae</taxon>
        <taxon>Faecalibacterium</taxon>
    </lineage>
</organism>
<evidence type="ECO:0000313" key="2">
    <source>
        <dbReference type="Proteomes" id="UP001430637"/>
    </source>
</evidence>
<comment type="caution">
    <text evidence="1">The sequence shown here is derived from an EMBL/GenBank/DDBJ whole genome shotgun (WGS) entry which is preliminary data.</text>
</comment>
<dbReference type="RefSeq" id="WP_227620951.1">
    <property type="nucleotide sequence ID" value="NZ_JAJEQL010000012.1"/>
</dbReference>
<protein>
    <submittedName>
        <fullName evidence="1">Uncharacterized protein</fullName>
    </submittedName>
</protein>
<reference evidence="1" key="1">
    <citation type="submission" date="2021-10" db="EMBL/GenBank/DDBJ databases">
        <title>Anaerobic single-cell dispensing facilitates the cultivation of human gut bacteria.</title>
        <authorList>
            <person name="Afrizal A."/>
        </authorList>
    </citation>
    <scope>NUCLEOTIDE SEQUENCE</scope>
    <source>
        <strain evidence="1">CLA-AA-H233</strain>
    </source>
</reference>
<proteinExistence type="predicted"/>
<keyword evidence="2" id="KW-1185">Reference proteome</keyword>
<sequence length="61" mass="6846">MPTSSIFTNIVINDPGKAEKFIDALEASSHDPAWQTASSIRRPLTDIEKIRELMAKRGYVK</sequence>
<gene>
    <name evidence="1" type="ORF">LKD23_06480</name>
</gene>